<feature type="transmembrane region" description="Helical" evidence="1">
    <location>
        <begin position="32"/>
        <end position="54"/>
    </location>
</feature>
<dbReference type="InterPro" id="IPR021836">
    <property type="entry name" value="DUF3429"/>
</dbReference>
<keyword evidence="3" id="KW-1185">Reference proteome</keyword>
<evidence type="ECO:0000313" key="3">
    <source>
        <dbReference type="Proteomes" id="UP000094936"/>
    </source>
</evidence>
<feature type="transmembrane region" description="Helical" evidence="1">
    <location>
        <begin position="121"/>
        <end position="141"/>
    </location>
</feature>
<organism evidence="2 3">
    <name type="scientific">Veronia pacifica</name>
    <dbReference type="NCBI Taxonomy" id="1080227"/>
    <lineage>
        <taxon>Bacteria</taxon>
        <taxon>Pseudomonadati</taxon>
        <taxon>Pseudomonadota</taxon>
        <taxon>Gammaproteobacteria</taxon>
        <taxon>Vibrionales</taxon>
        <taxon>Vibrionaceae</taxon>
        <taxon>Veronia</taxon>
    </lineage>
</organism>
<dbReference type="STRING" id="1080227.A8L45_03145"/>
<dbReference type="Pfam" id="PF11911">
    <property type="entry name" value="DUF3429"/>
    <property type="match status" value="1"/>
</dbReference>
<feature type="transmembrane region" description="Helical" evidence="1">
    <location>
        <begin position="66"/>
        <end position="84"/>
    </location>
</feature>
<evidence type="ECO:0000256" key="1">
    <source>
        <dbReference type="SAM" id="Phobius"/>
    </source>
</evidence>
<gene>
    <name evidence="2" type="ORF">A8L45_03145</name>
</gene>
<dbReference type="PANTHER" id="PTHR15887:SF1">
    <property type="entry name" value="TRANSMEMBRANE PROTEIN 69"/>
    <property type="match status" value="1"/>
</dbReference>
<accession>A0A1C3ER08</accession>
<comment type="caution">
    <text evidence="2">The sequence shown here is derived from an EMBL/GenBank/DDBJ whole genome shotgun (WGS) entry which is preliminary data.</text>
</comment>
<keyword evidence="1" id="KW-0472">Membrane</keyword>
<sequence>MKNTALGYGAMGLIPFVSIGMFFPLWPDSIQAGLIHLFFSYSVVILAFMAGAVWGSSINKAQSDQTPLSLTVAIVFSLVAFSVSVMPLSFSLVVLGCAFVVLFSIELFIVARKVYPFWYTLMRAALTSVVFICHGTLWFWLDRAEPSVFASAPSWGLGG</sequence>
<name>A0A1C3ER08_9GAMM</name>
<dbReference type="RefSeq" id="WP_068899133.1">
    <property type="nucleotide sequence ID" value="NZ_JBHUIF010000020.1"/>
</dbReference>
<protein>
    <recommendedName>
        <fullName evidence="4">DUF3429 domain-containing protein</fullName>
    </recommendedName>
</protein>
<reference evidence="2 3" key="1">
    <citation type="submission" date="2016-05" db="EMBL/GenBank/DDBJ databases">
        <title>Genomic Taxonomy of the Vibrionaceae.</title>
        <authorList>
            <person name="Gomez-Gil B."/>
            <person name="Enciso-Ibarra J."/>
        </authorList>
    </citation>
    <scope>NUCLEOTIDE SEQUENCE [LARGE SCALE GENOMIC DNA]</scope>
    <source>
        <strain evidence="2 3">CAIM 1920</strain>
    </source>
</reference>
<evidence type="ECO:0008006" key="4">
    <source>
        <dbReference type="Google" id="ProtNLM"/>
    </source>
</evidence>
<dbReference type="Proteomes" id="UP000094936">
    <property type="component" value="Unassembled WGS sequence"/>
</dbReference>
<feature type="transmembrane region" description="Helical" evidence="1">
    <location>
        <begin position="90"/>
        <end position="109"/>
    </location>
</feature>
<dbReference type="AlphaFoldDB" id="A0A1C3ER08"/>
<dbReference type="OrthoDB" id="8591832at2"/>
<keyword evidence="1" id="KW-0812">Transmembrane</keyword>
<evidence type="ECO:0000313" key="2">
    <source>
        <dbReference type="EMBL" id="ODA35629.1"/>
    </source>
</evidence>
<proteinExistence type="predicted"/>
<dbReference type="PANTHER" id="PTHR15887">
    <property type="entry name" value="TRANSMEMBRANE PROTEIN 69"/>
    <property type="match status" value="1"/>
</dbReference>
<keyword evidence="1" id="KW-1133">Transmembrane helix</keyword>
<dbReference type="EMBL" id="LYBM01000003">
    <property type="protein sequence ID" value="ODA35629.1"/>
    <property type="molecule type" value="Genomic_DNA"/>
</dbReference>
<feature type="transmembrane region" description="Helical" evidence="1">
    <location>
        <begin position="7"/>
        <end position="26"/>
    </location>
</feature>